<dbReference type="Pfam" id="PF00004">
    <property type="entry name" value="AAA"/>
    <property type="match status" value="1"/>
</dbReference>
<dbReference type="InterPro" id="IPR004815">
    <property type="entry name" value="Lon_bac/euk-typ"/>
</dbReference>
<dbReference type="SUPFAM" id="SSF52540">
    <property type="entry name" value="P-loop containing nucleoside triphosphate hydrolases"/>
    <property type="match status" value="1"/>
</dbReference>
<dbReference type="InterPro" id="IPR014721">
    <property type="entry name" value="Ribsml_uS5_D2-typ_fold_subgr"/>
</dbReference>
<comment type="subunit">
    <text evidence="9">Homohexamer. Organized in a ring with a central cavity.</text>
</comment>
<dbReference type="SMART" id="SM00464">
    <property type="entry name" value="LON"/>
    <property type="match status" value="1"/>
</dbReference>
<comment type="function">
    <text evidence="9">ATP-dependent serine protease that mediates the selective degradation of mutant and abnormal proteins as well as certain short-lived regulatory proteins. Required for cellular homeostasis and for survival from DNA damage and developmental changes induced by stress. Degrades polypeptides processively to yield small peptide fragments that are 5 to 10 amino acids long. Binds to DNA in a double-stranded, site-specific manner.</text>
</comment>
<evidence type="ECO:0000256" key="11">
    <source>
        <dbReference type="RuleBase" id="RU000591"/>
    </source>
</evidence>
<dbReference type="InterPro" id="IPR003593">
    <property type="entry name" value="AAA+_ATPase"/>
</dbReference>
<dbReference type="PROSITE" id="PS51786">
    <property type="entry name" value="LON_PROTEOLYTIC"/>
    <property type="match status" value="1"/>
</dbReference>
<dbReference type="InterPro" id="IPR008269">
    <property type="entry name" value="Lon_proteolytic"/>
</dbReference>
<evidence type="ECO:0000256" key="8">
    <source>
        <dbReference type="ARBA" id="ARBA00023016"/>
    </source>
</evidence>
<dbReference type="Pfam" id="PF02190">
    <property type="entry name" value="LON_substr_bdg"/>
    <property type="match status" value="1"/>
</dbReference>
<dbReference type="HAMAP" id="MF_01973">
    <property type="entry name" value="lon_bact"/>
    <property type="match status" value="1"/>
</dbReference>
<dbReference type="InterPro" id="IPR027543">
    <property type="entry name" value="Lon_bac"/>
</dbReference>
<dbReference type="PROSITE" id="PS01046">
    <property type="entry name" value="LON_SER"/>
    <property type="match status" value="1"/>
</dbReference>
<comment type="catalytic activity">
    <reaction evidence="9 10">
        <text>Hydrolysis of proteins in presence of ATP.</text>
        <dbReference type="EC" id="3.4.21.53"/>
    </reaction>
</comment>
<dbReference type="RefSeq" id="WP_307495261.1">
    <property type="nucleotide sequence ID" value="NZ_JAUSTN010000007.1"/>
</dbReference>
<dbReference type="InterPro" id="IPR003111">
    <property type="entry name" value="Lon_prtase_N"/>
</dbReference>
<dbReference type="Gene3D" id="1.20.58.1480">
    <property type="match status" value="1"/>
</dbReference>
<dbReference type="Pfam" id="PF22667">
    <property type="entry name" value="Lon_lid"/>
    <property type="match status" value="1"/>
</dbReference>
<organism evidence="14 15">
    <name type="scientific">Peptoniphilus koenoeneniae</name>
    <dbReference type="NCBI Taxonomy" id="507751"/>
    <lineage>
        <taxon>Bacteria</taxon>
        <taxon>Bacillati</taxon>
        <taxon>Bacillota</taxon>
        <taxon>Tissierellia</taxon>
        <taxon>Tissierellales</taxon>
        <taxon>Peptoniphilaceae</taxon>
        <taxon>Peptoniphilus</taxon>
    </lineage>
</organism>
<keyword evidence="4 9" id="KW-0547">Nucleotide-binding</keyword>
<dbReference type="PROSITE" id="PS51787">
    <property type="entry name" value="LON_N"/>
    <property type="match status" value="1"/>
</dbReference>
<dbReference type="InterPro" id="IPR015947">
    <property type="entry name" value="PUA-like_sf"/>
</dbReference>
<reference evidence="14 15" key="1">
    <citation type="submission" date="2023-07" db="EMBL/GenBank/DDBJ databases">
        <title>Genomic Encyclopedia of Type Strains, Phase IV (KMG-IV): sequencing the most valuable type-strain genomes for metagenomic binning, comparative biology and taxonomic classification.</title>
        <authorList>
            <person name="Goeker M."/>
        </authorList>
    </citation>
    <scope>NUCLEOTIDE SEQUENCE [LARGE SCALE GENOMIC DNA]</scope>
    <source>
        <strain evidence="14 15">DSM 22616</strain>
    </source>
</reference>
<dbReference type="Gene3D" id="2.30.130.40">
    <property type="entry name" value="LON domain-like"/>
    <property type="match status" value="1"/>
</dbReference>
<evidence type="ECO:0000256" key="9">
    <source>
        <dbReference type="HAMAP-Rule" id="MF_01973"/>
    </source>
</evidence>
<dbReference type="CDD" id="cd19500">
    <property type="entry name" value="RecA-like_Lon"/>
    <property type="match status" value="1"/>
</dbReference>
<comment type="similarity">
    <text evidence="9 10 11">Belongs to the peptidase S16 family.</text>
</comment>
<name>A0ABU0AW28_9FIRM</name>
<dbReference type="GO" id="GO:0004252">
    <property type="term" value="F:serine-type endopeptidase activity"/>
    <property type="evidence" value="ECO:0007669"/>
    <property type="project" value="UniProtKB-EC"/>
</dbReference>
<evidence type="ECO:0000256" key="7">
    <source>
        <dbReference type="ARBA" id="ARBA00022840"/>
    </source>
</evidence>
<comment type="subcellular location">
    <subcellularLocation>
        <location evidence="1 9">Cytoplasm</location>
    </subcellularLocation>
</comment>
<dbReference type="NCBIfam" id="TIGR00763">
    <property type="entry name" value="lon"/>
    <property type="match status" value="1"/>
</dbReference>
<keyword evidence="8 9" id="KW-0346">Stress response</keyword>
<dbReference type="InterPro" id="IPR008268">
    <property type="entry name" value="Peptidase_S16_AS"/>
</dbReference>
<feature type="domain" description="Lon proteolytic" evidence="12">
    <location>
        <begin position="585"/>
        <end position="766"/>
    </location>
</feature>
<feature type="active site" evidence="9 10">
    <location>
        <position position="715"/>
    </location>
</feature>
<dbReference type="EC" id="3.4.21.53" evidence="9"/>
<dbReference type="EMBL" id="JAUSTN010000007">
    <property type="protein sequence ID" value="MDQ0275473.1"/>
    <property type="molecule type" value="Genomic_DNA"/>
</dbReference>
<dbReference type="PRINTS" id="PR00830">
    <property type="entry name" value="ENDOLAPTASE"/>
</dbReference>
<dbReference type="Gene3D" id="3.30.230.10">
    <property type="match status" value="1"/>
</dbReference>
<sequence>MKKNILPMIPLRGIVVFPGMVTHFDCGRNKSIGSIEQAELNNSNIFLTAQKNELIVEPKEKDLYKYGTVAAVKQILRIPGGTIRILIEGLKRGKIEKIIEHDNYLEAEITEYEEEDQKEESIEVEAAIRLVEEDLNNYSELDNKLIPGLFQSIVDESTPSTLVDTAAGYVNLKLEDYQKILETIDVYQRLKKFHEILKKEIELLRIERKIDSQVKSQMDKVQRDYYLKEQLEVIKKELGEEEEPLSYEKKLKNKKLPKEVLEKGLKEVEKLSQMNSQSPEYGVILNYLDWILDLPWEDSKEENIDLKKARQILNKEHYGLKSVKERILEFIAVRKLSKDTKGPILCLVGPPGVGKTSIASSIAHALNKKFVRMSLGGVTDEAEIRGHRRTYVGALPGRVISLMKQAKEKNPVFLMDEIDKVGNNYRGDPASGLLEVLDPAQNKTFTDHFMELPFDLSEVFFITTANTTSTIPSPLLDRMEIINLEGYTPDEKFNIGKKYLLPRQIKENGLNKKNFALSDGAIKEIINYYTREAGVRSLEKEISKIARRAALKIVEGEEEKISVTKTNLPEYLGEKKFLFDLLDKKNQIGTVNGLAWTSIGGVTLTIETAVMPGKGQIILTGSLGNVMKESAQAAISYIGANTKKFNVNENFRSEMDIHIHVPEGAVPKDGPSAGITIATSIISALTLRPVKRDVAMTGEITLRGRILPIGGLKEKLLAAQRMGIKKVLIPKDNERDLKEIDDKVKDLLEIVPLSSMDQVIELALEEI</sequence>
<proteinExistence type="evidence at transcript level"/>
<evidence type="ECO:0000256" key="1">
    <source>
        <dbReference type="ARBA" id="ARBA00004496"/>
    </source>
</evidence>
<keyword evidence="7 9" id="KW-0067">ATP-binding</keyword>
<feature type="binding site" evidence="9">
    <location>
        <begin position="349"/>
        <end position="356"/>
    </location>
    <ligand>
        <name>ATP</name>
        <dbReference type="ChEBI" id="CHEBI:30616"/>
    </ligand>
</feature>
<comment type="caution">
    <text evidence="14">The sequence shown here is derived from an EMBL/GenBank/DDBJ whole genome shotgun (WGS) entry which is preliminary data.</text>
</comment>
<evidence type="ECO:0000256" key="6">
    <source>
        <dbReference type="ARBA" id="ARBA00022825"/>
    </source>
</evidence>
<protein>
    <recommendedName>
        <fullName evidence="9">Lon protease</fullName>
        <ecNumber evidence="9">3.4.21.53</ecNumber>
    </recommendedName>
    <alternativeName>
        <fullName evidence="9">ATP-dependent protease La</fullName>
    </alternativeName>
</protein>
<dbReference type="InterPro" id="IPR020568">
    <property type="entry name" value="Ribosomal_Su5_D2-typ_SF"/>
</dbReference>
<dbReference type="InterPro" id="IPR046336">
    <property type="entry name" value="Lon_prtase_N_sf"/>
</dbReference>
<keyword evidence="3 9" id="KW-0645">Protease</keyword>
<dbReference type="InterPro" id="IPR027065">
    <property type="entry name" value="Lon_Prtase"/>
</dbReference>
<evidence type="ECO:0000259" key="12">
    <source>
        <dbReference type="PROSITE" id="PS51786"/>
    </source>
</evidence>
<evidence type="ECO:0000256" key="3">
    <source>
        <dbReference type="ARBA" id="ARBA00022670"/>
    </source>
</evidence>
<keyword evidence="5 9" id="KW-0378">Hydrolase</keyword>
<dbReference type="PANTHER" id="PTHR10046">
    <property type="entry name" value="ATP DEPENDENT LON PROTEASE FAMILY MEMBER"/>
    <property type="match status" value="1"/>
</dbReference>
<evidence type="ECO:0000313" key="15">
    <source>
        <dbReference type="Proteomes" id="UP001236559"/>
    </source>
</evidence>
<feature type="domain" description="Lon N-terminal" evidence="13">
    <location>
        <begin position="6"/>
        <end position="201"/>
    </location>
</feature>
<comment type="induction">
    <text evidence="9">By heat shock.</text>
</comment>
<dbReference type="InterPro" id="IPR003959">
    <property type="entry name" value="ATPase_AAA_core"/>
</dbReference>
<evidence type="ECO:0000259" key="13">
    <source>
        <dbReference type="PROSITE" id="PS51787"/>
    </source>
</evidence>
<dbReference type="SUPFAM" id="SSF54211">
    <property type="entry name" value="Ribosomal protein S5 domain 2-like"/>
    <property type="match status" value="1"/>
</dbReference>
<dbReference type="SMART" id="SM00382">
    <property type="entry name" value="AAA"/>
    <property type="match status" value="1"/>
</dbReference>
<keyword evidence="15" id="KW-1185">Reference proteome</keyword>
<accession>A0ABU0AW28</accession>
<dbReference type="GO" id="GO:0006508">
    <property type="term" value="P:proteolysis"/>
    <property type="evidence" value="ECO:0007669"/>
    <property type="project" value="UniProtKB-KW"/>
</dbReference>
<dbReference type="Gene3D" id="1.10.8.60">
    <property type="match status" value="1"/>
</dbReference>
<dbReference type="Proteomes" id="UP001236559">
    <property type="component" value="Unassembled WGS sequence"/>
</dbReference>
<evidence type="ECO:0000256" key="10">
    <source>
        <dbReference type="PROSITE-ProRule" id="PRU01122"/>
    </source>
</evidence>
<dbReference type="PIRSF" id="PIRSF001174">
    <property type="entry name" value="Lon_proteas"/>
    <property type="match status" value="1"/>
</dbReference>
<evidence type="ECO:0000256" key="4">
    <source>
        <dbReference type="ARBA" id="ARBA00022741"/>
    </source>
</evidence>
<evidence type="ECO:0000256" key="5">
    <source>
        <dbReference type="ARBA" id="ARBA00022801"/>
    </source>
</evidence>
<evidence type="ECO:0000313" key="14">
    <source>
        <dbReference type="EMBL" id="MDQ0275473.1"/>
    </source>
</evidence>
<dbReference type="Gene3D" id="3.40.50.300">
    <property type="entry name" value="P-loop containing nucleotide triphosphate hydrolases"/>
    <property type="match status" value="1"/>
</dbReference>
<feature type="active site" evidence="9 10">
    <location>
        <position position="672"/>
    </location>
</feature>
<dbReference type="Pfam" id="PF05362">
    <property type="entry name" value="Lon_C"/>
    <property type="match status" value="1"/>
</dbReference>
<dbReference type="InterPro" id="IPR027417">
    <property type="entry name" value="P-loop_NTPase"/>
</dbReference>
<dbReference type="SUPFAM" id="SSF88697">
    <property type="entry name" value="PUA domain-like"/>
    <property type="match status" value="1"/>
</dbReference>
<gene>
    <name evidence="9" type="primary">lon</name>
    <name evidence="14" type="ORF">J2S72_001500</name>
</gene>
<dbReference type="InterPro" id="IPR054594">
    <property type="entry name" value="Lon_lid"/>
</dbReference>
<evidence type="ECO:0000256" key="2">
    <source>
        <dbReference type="ARBA" id="ARBA00022490"/>
    </source>
</evidence>
<keyword evidence="2 9" id="KW-0963">Cytoplasm</keyword>
<keyword evidence="6 9" id="KW-0720">Serine protease</keyword>
<dbReference type="Gene3D" id="1.20.5.5270">
    <property type="match status" value="1"/>
</dbReference>